<keyword evidence="2" id="KW-1185">Reference proteome</keyword>
<dbReference type="GO" id="GO:0042262">
    <property type="term" value="P:DNA protection"/>
    <property type="evidence" value="ECO:0007669"/>
    <property type="project" value="InterPro"/>
</dbReference>
<accession>A0A316DT59</accession>
<evidence type="ECO:0000313" key="2">
    <source>
        <dbReference type="Proteomes" id="UP000245634"/>
    </source>
</evidence>
<dbReference type="SUPFAM" id="SSF161266">
    <property type="entry name" value="Gam-like"/>
    <property type="match status" value="1"/>
</dbReference>
<dbReference type="Proteomes" id="UP000245634">
    <property type="component" value="Unassembled WGS sequence"/>
</dbReference>
<organism evidence="1 2">
    <name type="scientific">Tumebacillus permanentifrigoris</name>
    <dbReference type="NCBI Taxonomy" id="378543"/>
    <lineage>
        <taxon>Bacteria</taxon>
        <taxon>Bacillati</taxon>
        <taxon>Bacillota</taxon>
        <taxon>Bacilli</taxon>
        <taxon>Bacillales</taxon>
        <taxon>Alicyclobacillaceae</taxon>
        <taxon>Tumebacillus</taxon>
    </lineage>
</organism>
<protein>
    <submittedName>
        <fullName evidence="1">Gam-like protein</fullName>
    </submittedName>
</protein>
<dbReference type="GO" id="GO:0003690">
    <property type="term" value="F:double-stranded DNA binding"/>
    <property type="evidence" value="ECO:0007669"/>
    <property type="project" value="InterPro"/>
</dbReference>
<name>A0A316DT59_9BACL</name>
<sequence>MNLNALQVNDLTELQEMTEEQRVGFAVTDLNSANWCLRKLQAINAKQAEINAVATAELARITEWRDKEMADLAASTNFCTYHLNKFHADQLNADPKAKTISTPYGKLVSRATKATPKKIDDLALLQHLKESGDNEFIEVKESAKWGDYKKTLRVEEVAGDMLVIDQNGVPVSGVGVEPGTIAFKVEVAE</sequence>
<gene>
    <name evidence="1" type="ORF">C7459_11220</name>
</gene>
<comment type="caution">
    <text evidence="1">The sequence shown here is derived from an EMBL/GenBank/DDBJ whole genome shotgun (WGS) entry which is preliminary data.</text>
</comment>
<proteinExistence type="predicted"/>
<dbReference type="RefSeq" id="WP_170119465.1">
    <property type="nucleotide sequence ID" value="NZ_QGGL01000012.1"/>
</dbReference>
<evidence type="ECO:0000313" key="1">
    <source>
        <dbReference type="EMBL" id="PWK10199.1"/>
    </source>
</evidence>
<dbReference type="AlphaFoldDB" id="A0A316DT59"/>
<dbReference type="EMBL" id="QGGL01000012">
    <property type="protein sequence ID" value="PWK10199.1"/>
    <property type="molecule type" value="Genomic_DNA"/>
</dbReference>
<dbReference type="InterPro" id="IPR009951">
    <property type="entry name" value="Host-nuc_inhib_Gam"/>
</dbReference>
<reference evidence="1 2" key="1">
    <citation type="submission" date="2018-05" db="EMBL/GenBank/DDBJ databases">
        <title>Genomic Encyclopedia of Type Strains, Phase IV (KMG-IV): sequencing the most valuable type-strain genomes for metagenomic binning, comparative biology and taxonomic classification.</title>
        <authorList>
            <person name="Goeker M."/>
        </authorList>
    </citation>
    <scope>NUCLEOTIDE SEQUENCE [LARGE SCALE GENOMIC DNA]</scope>
    <source>
        <strain evidence="1 2">DSM 18773</strain>
    </source>
</reference>
<dbReference type="Pfam" id="PF07352">
    <property type="entry name" value="Phage_Mu_Gam"/>
    <property type="match status" value="1"/>
</dbReference>